<organism evidence="2 3">
    <name type="scientific">Sphingobacterium paludis</name>
    <dbReference type="NCBI Taxonomy" id="1476465"/>
    <lineage>
        <taxon>Bacteria</taxon>
        <taxon>Pseudomonadati</taxon>
        <taxon>Bacteroidota</taxon>
        <taxon>Sphingobacteriia</taxon>
        <taxon>Sphingobacteriales</taxon>
        <taxon>Sphingobacteriaceae</taxon>
        <taxon>Sphingobacterium</taxon>
    </lineage>
</organism>
<keyword evidence="1" id="KW-0812">Transmembrane</keyword>
<dbReference type="RefSeq" id="WP_133640912.1">
    <property type="nucleotide sequence ID" value="NZ_SNZV01000006.1"/>
</dbReference>
<dbReference type="InterPro" id="IPR025597">
    <property type="entry name" value="DUF4345"/>
</dbReference>
<feature type="transmembrane region" description="Helical" evidence="1">
    <location>
        <begin position="42"/>
        <end position="59"/>
    </location>
</feature>
<feature type="transmembrane region" description="Helical" evidence="1">
    <location>
        <begin position="66"/>
        <end position="85"/>
    </location>
</feature>
<evidence type="ECO:0000313" key="3">
    <source>
        <dbReference type="Proteomes" id="UP000294752"/>
    </source>
</evidence>
<dbReference type="OrthoDB" id="963667at2"/>
<keyword evidence="1" id="KW-1133">Transmembrane helix</keyword>
<evidence type="ECO:0000256" key="1">
    <source>
        <dbReference type="SAM" id="Phobius"/>
    </source>
</evidence>
<dbReference type="Pfam" id="PF14248">
    <property type="entry name" value="DUF4345"/>
    <property type="match status" value="1"/>
</dbReference>
<accession>A0A4R7CUZ2</accession>
<gene>
    <name evidence="2" type="ORF">B0I21_106130</name>
</gene>
<protein>
    <recommendedName>
        <fullName evidence="4">DUF4345 domain-containing protein</fullName>
    </recommendedName>
</protein>
<evidence type="ECO:0000313" key="2">
    <source>
        <dbReference type="EMBL" id="TDS12273.1"/>
    </source>
</evidence>
<dbReference type="EMBL" id="SNZV01000006">
    <property type="protein sequence ID" value="TDS12273.1"/>
    <property type="molecule type" value="Genomic_DNA"/>
</dbReference>
<proteinExistence type="predicted"/>
<reference evidence="2 3" key="1">
    <citation type="submission" date="2019-03" db="EMBL/GenBank/DDBJ databases">
        <title>Genomic Encyclopedia of Type Strains, Phase III (KMG-III): the genomes of soil and plant-associated and newly described type strains.</title>
        <authorList>
            <person name="Whitman W."/>
        </authorList>
    </citation>
    <scope>NUCLEOTIDE SEQUENCE [LARGE SCALE GENOMIC DNA]</scope>
    <source>
        <strain evidence="2 3">CGMCC 1.12801</strain>
    </source>
</reference>
<dbReference type="Proteomes" id="UP000294752">
    <property type="component" value="Unassembled WGS sequence"/>
</dbReference>
<name>A0A4R7CUZ2_9SPHI</name>
<keyword evidence="1" id="KW-0472">Membrane</keyword>
<evidence type="ECO:0008006" key="4">
    <source>
        <dbReference type="Google" id="ProtNLM"/>
    </source>
</evidence>
<sequence>MHIILKIAGFLFLLLGIIFTLKPELLDKFPASITPYEIIEKRVKWGLLMGLGIFVLYQTDWTSWRLIATALLATLTLGIIIARLTGFVLDGFFIKQLWWLLIELVVLLLFGFLHWKQRT</sequence>
<comment type="caution">
    <text evidence="2">The sequence shown here is derived from an EMBL/GenBank/DDBJ whole genome shotgun (WGS) entry which is preliminary data.</text>
</comment>
<feature type="transmembrane region" description="Helical" evidence="1">
    <location>
        <begin position="97"/>
        <end position="115"/>
    </location>
</feature>
<dbReference type="AlphaFoldDB" id="A0A4R7CUZ2"/>
<keyword evidence="3" id="KW-1185">Reference proteome</keyword>